<evidence type="ECO:0000313" key="2">
    <source>
        <dbReference type="EMBL" id="KRS17277.1"/>
    </source>
</evidence>
<dbReference type="AlphaFoldDB" id="A0A0T5P895"/>
<evidence type="ECO:0000259" key="1">
    <source>
        <dbReference type="Pfam" id="PF06568"/>
    </source>
</evidence>
<gene>
    <name evidence="3" type="ORF">RIdsm_03494</name>
    <name evidence="2" type="ORF">XM52_14570</name>
</gene>
<feature type="domain" description="YjiS-like" evidence="1">
    <location>
        <begin position="26"/>
        <end position="60"/>
    </location>
</feature>
<accession>A0A0T5P895</accession>
<proteinExistence type="predicted"/>
<organism evidence="2 4">
    <name type="scientific">Roseovarius indicus</name>
    <dbReference type="NCBI Taxonomy" id="540747"/>
    <lineage>
        <taxon>Bacteria</taxon>
        <taxon>Pseudomonadati</taxon>
        <taxon>Pseudomonadota</taxon>
        <taxon>Alphaproteobacteria</taxon>
        <taxon>Rhodobacterales</taxon>
        <taxon>Roseobacteraceae</taxon>
        <taxon>Roseovarius</taxon>
    </lineage>
</organism>
<dbReference type="InterPro" id="IPR009506">
    <property type="entry name" value="YjiS-like"/>
</dbReference>
<protein>
    <recommendedName>
        <fullName evidence="1">YjiS-like domain-containing protein</fullName>
    </recommendedName>
</protein>
<dbReference type="PATRIC" id="fig|540747.5.peg.5982"/>
<dbReference type="EMBL" id="LAXI01000008">
    <property type="protein sequence ID" value="KRS17277.1"/>
    <property type="molecule type" value="Genomic_DNA"/>
</dbReference>
<evidence type="ECO:0000313" key="5">
    <source>
        <dbReference type="Proteomes" id="UP000325785"/>
    </source>
</evidence>
<dbReference type="Proteomes" id="UP000325785">
    <property type="component" value="Chromosome"/>
</dbReference>
<dbReference type="EMBL" id="CP031598">
    <property type="protein sequence ID" value="QEW27677.1"/>
    <property type="molecule type" value="Genomic_DNA"/>
</dbReference>
<keyword evidence="4" id="KW-1185">Reference proteome</keyword>
<dbReference type="STRING" id="540747.SAMN04488031_108102"/>
<reference evidence="3 5" key="2">
    <citation type="submission" date="2018-08" db="EMBL/GenBank/DDBJ databases">
        <title>Genetic Globetrotter - A new plasmid hitch-hiking vast phylogenetic and geographic distances.</title>
        <authorList>
            <person name="Vollmers J."/>
            <person name="Petersen J."/>
        </authorList>
    </citation>
    <scope>NUCLEOTIDE SEQUENCE [LARGE SCALE GENOMIC DNA]</scope>
    <source>
        <strain evidence="3 5">DSM 26383</strain>
    </source>
</reference>
<reference evidence="2 4" key="1">
    <citation type="submission" date="2015-04" db="EMBL/GenBank/DDBJ databases">
        <title>The draft genome sequence of Roseovarius indicus B108T.</title>
        <authorList>
            <person name="Li G."/>
            <person name="Lai Q."/>
            <person name="Shao Z."/>
            <person name="Yan P."/>
        </authorList>
    </citation>
    <scope>NUCLEOTIDE SEQUENCE [LARGE SCALE GENOMIC DNA]</scope>
    <source>
        <strain evidence="2 4">B108</strain>
    </source>
</reference>
<evidence type="ECO:0000313" key="4">
    <source>
        <dbReference type="Proteomes" id="UP000051401"/>
    </source>
</evidence>
<dbReference type="Proteomes" id="UP000051401">
    <property type="component" value="Unassembled WGS sequence"/>
</dbReference>
<dbReference type="KEGG" id="rid:RIdsm_03494"/>
<name>A0A0T5P895_9RHOB</name>
<dbReference type="RefSeq" id="WP_057816871.1">
    <property type="nucleotide sequence ID" value="NZ_CP031598.1"/>
</dbReference>
<dbReference type="Pfam" id="PF06568">
    <property type="entry name" value="YjiS-like"/>
    <property type="match status" value="1"/>
</dbReference>
<sequence>MATYSEKRAVETGLAIEISAAAHHVMQAVYDYLAYRATVRELSELDRAALADLGIHRSGIRAAARKAVYGE</sequence>
<evidence type="ECO:0000313" key="3">
    <source>
        <dbReference type="EMBL" id="QEW27677.1"/>
    </source>
</evidence>